<dbReference type="GO" id="GO:0006487">
    <property type="term" value="P:protein N-linked glycosylation"/>
    <property type="evidence" value="ECO:0007669"/>
    <property type="project" value="TreeGrafter"/>
</dbReference>
<dbReference type="PANTHER" id="PTHR12413">
    <property type="entry name" value="DOLICHYL GLYCOSYLTRANSFERASE"/>
    <property type="match status" value="1"/>
</dbReference>
<comment type="similarity">
    <text evidence="3 10">Belongs to the ALG6/ALG8 glucosyltransferase family.</text>
</comment>
<evidence type="ECO:0000256" key="4">
    <source>
        <dbReference type="ARBA" id="ARBA00022676"/>
    </source>
</evidence>
<keyword evidence="7 10" id="KW-0256">Endoplasmic reticulum</keyword>
<reference evidence="11 12" key="1">
    <citation type="journal article" date="2019" name="Sci. Rep.">
        <title>Nanopore sequencing improves the draft genome of the human pathogenic amoeba Naegleria fowleri.</title>
        <authorList>
            <person name="Liechti N."/>
            <person name="Schurch N."/>
            <person name="Bruggmann R."/>
            <person name="Wittwer M."/>
        </authorList>
    </citation>
    <scope>NUCLEOTIDE SEQUENCE [LARGE SCALE GENOMIC DNA]</scope>
    <source>
        <strain evidence="11 12">ATCC 30894</strain>
    </source>
</reference>
<proteinExistence type="inferred from homology"/>
<evidence type="ECO:0000313" key="12">
    <source>
        <dbReference type="Proteomes" id="UP000444721"/>
    </source>
</evidence>
<evidence type="ECO:0000256" key="7">
    <source>
        <dbReference type="ARBA" id="ARBA00022824"/>
    </source>
</evidence>
<dbReference type="GO" id="GO:0042283">
    <property type="term" value="F:dolichyl pyrophosphate Glc1Man9GlcNAc2 alpha-1,3-glucosyltransferase activity"/>
    <property type="evidence" value="ECO:0007669"/>
    <property type="project" value="TreeGrafter"/>
</dbReference>
<keyword evidence="6" id="KW-0812">Transmembrane</keyword>
<dbReference type="VEuPathDB" id="AmoebaDB:NfTy_018930"/>
<protein>
    <recommendedName>
        <fullName evidence="10">Alpha-1,3-glucosyltransferase</fullName>
        <ecNumber evidence="10">2.4.1.-</ecNumber>
    </recommendedName>
</protein>
<evidence type="ECO:0000313" key="11">
    <source>
        <dbReference type="EMBL" id="KAF0982525.1"/>
    </source>
</evidence>
<dbReference type="Pfam" id="PF03155">
    <property type="entry name" value="Alg6_Alg8"/>
    <property type="match status" value="1"/>
</dbReference>
<keyword evidence="8" id="KW-1133">Transmembrane helix</keyword>
<evidence type="ECO:0000256" key="1">
    <source>
        <dbReference type="ARBA" id="ARBA00004477"/>
    </source>
</evidence>
<dbReference type="VEuPathDB" id="AmoebaDB:FDP41_011455"/>
<evidence type="ECO:0000256" key="9">
    <source>
        <dbReference type="ARBA" id="ARBA00023136"/>
    </source>
</evidence>
<dbReference type="EMBL" id="VFQX01000009">
    <property type="protein sequence ID" value="KAF0982525.1"/>
    <property type="molecule type" value="Genomic_DNA"/>
</dbReference>
<dbReference type="VEuPathDB" id="AmoebaDB:NF0131690"/>
<keyword evidence="5 10" id="KW-0808">Transferase</keyword>
<dbReference type="UniPathway" id="UPA00378"/>
<evidence type="ECO:0000256" key="2">
    <source>
        <dbReference type="ARBA" id="ARBA00004922"/>
    </source>
</evidence>
<organism evidence="11 12">
    <name type="scientific">Naegleria fowleri</name>
    <name type="common">Brain eating amoeba</name>
    <dbReference type="NCBI Taxonomy" id="5763"/>
    <lineage>
        <taxon>Eukaryota</taxon>
        <taxon>Discoba</taxon>
        <taxon>Heterolobosea</taxon>
        <taxon>Tetramitia</taxon>
        <taxon>Eutetramitia</taxon>
        <taxon>Vahlkampfiidae</taxon>
        <taxon>Naegleria</taxon>
    </lineage>
</organism>
<dbReference type="GeneID" id="68118670"/>
<dbReference type="EC" id="2.4.1.-" evidence="10"/>
<evidence type="ECO:0000256" key="10">
    <source>
        <dbReference type="RuleBase" id="RU363110"/>
    </source>
</evidence>
<dbReference type="InterPro" id="IPR004856">
    <property type="entry name" value="Glyco_trans_ALG6/ALG8"/>
</dbReference>
<gene>
    <name evidence="11" type="ORF">FDP41_011455</name>
</gene>
<comment type="caution">
    <text evidence="11">The sequence shown here is derived from an EMBL/GenBank/DDBJ whole genome shotgun (WGS) entry which is preliminary data.</text>
</comment>
<sequence>MAITKILLIPSYFSTDFEVHRNWLAITNSLPISQWYHDTSSENATLDYPPFFAFFEKLLSFIGCNSILGQFRA</sequence>
<evidence type="ECO:0000256" key="5">
    <source>
        <dbReference type="ARBA" id="ARBA00022679"/>
    </source>
</evidence>
<keyword evidence="9" id="KW-0472">Membrane</keyword>
<dbReference type="RefSeq" id="XP_044567238.1">
    <property type="nucleotide sequence ID" value="XM_044701865.1"/>
</dbReference>
<dbReference type="PANTHER" id="PTHR12413:SF2">
    <property type="entry name" value="DOLICHYL PYROPHOSPHATE GLC1MAN9GLCNAC2 ALPHA-1,3-GLUCOSYLTRANSFERASE-RELATED"/>
    <property type="match status" value="1"/>
</dbReference>
<dbReference type="Proteomes" id="UP000444721">
    <property type="component" value="Unassembled WGS sequence"/>
</dbReference>
<evidence type="ECO:0000256" key="6">
    <source>
        <dbReference type="ARBA" id="ARBA00022692"/>
    </source>
</evidence>
<evidence type="ECO:0000256" key="3">
    <source>
        <dbReference type="ARBA" id="ARBA00008715"/>
    </source>
</evidence>
<dbReference type="AlphaFoldDB" id="A0A6A5CAW9"/>
<name>A0A6A5CAW9_NAEFO</name>
<accession>A0A6A5CAW9</accession>
<dbReference type="GO" id="GO:0005789">
    <property type="term" value="C:endoplasmic reticulum membrane"/>
    <property type="evidence" value="ECO:0007669"/>
    <property type="project" value="UniProtKB-SubCell"/>
</dbReference>
<evidence type="ECO:0000256" key="8">
    <source>
        <dbReference type="ARBA" id="ARBA00022989"/>
    </source>
</evidence>
<comment type="pathway">
    <text evidence="2 10">Protein modification; protein glycosylation.</text>
</comment>
<dbReference type="OrthoDB" id="1689333at2759"/>
<keyword evidence="4 10" id="KW-0328">Glycosyltransferase</keyword>
<comment type="subcellular location">
    <subcellularLocation>
        <location evidence="1 10">Endoplasmic reticulum membrane</location>
        <topology evidence="1 10">Multi-pass membrane protein</topology>
    </subcellularLocation>
</comment>
<keyword evidence="12" id="KW-1185">Reference proteome</keyword>